<dbReference type="Pfam" id="PF06056">
    <property type="entry name" value="Terminase_5"/>
    <property type="match status" value="1"/>
</dbReference>
<gene>
    <name evidence="2" type="ORF">IDJ75_10595</name>
</gene>
<comment type="caution">
    <text evidence="2">The sequence shown here is derived from an EMBL/GenBank/DDBJ whole genome shotgun (WGS) entry which is preliminary data.</text>
</comment>
<feature type="domain" description="Terminase ATPase subunit N-terminal" evidence="1">
    <location>
        <begin position="16"/>
        <end position="60"/>
    </location>
</feature>
<proteinExistence type="predicted"/>
<evidence type="ECO:0000313" key="3">
    <source>
        <dbReference type="Proteomes" id="UP000618754"/>
    </source>
</evidence>
<name>A0ABR7X7C8_9SPHI</name>
<accession>A0ABR7X7C8</accession>
<organism evidence="2 3">
    <name type="scientific">Mucilaginibacter rigui</name>
    <dbReference type="NCBI Taxonomy" id="534635"/>
    <lineage>
        <taxon>Bacteria</taxon>
        <taxon>Pseudomonadati</taxon>
        <taxon>Bacteroidota</taxon>
        <taxon>Sphingobacteriia</taxon>
        <taxon>Sphingobacteriales</taxon>
        <taxon>Sphingobacteriaceae</taxon>
        <taxon>Mucilaginibacter</taxon>
    </lineage>
</organism>
<dbReference type="Proteomes" id="UP000618754">
    <property type="component" value="Unassembled WGS sequence"/>
</dbReference>
<dbReference type="RefSeq" id="WP_191175585.1">
    <property type="nucleotide sequence ID" value="NZ_JACWMW010000002.1"/>
</dbReference>
<keyword evidence="3" id="KW-1185">Reference proteome</keyword>
<dbReference type="InterPro" id="IPR010332">
    <property type="entry name" value="ATPase_terminase-su_N"/>
</dbReference>
<evidence type="ECO:0000313" key="2">
    <source>
        <dbReference type="EMBL" id="MBD1385727.1"/>
    </source>
</evidence>
<dbReference type="EMBL" id="JACWMW010000002">
    <property type="protein sequence ID" value="MBD1385727.1"/>
    <property type="molecule type" value="Genomic_DNA"/>
</dbReference>
<evidence type="ECO:0000259" key="1">
    <source>
        <dbReference type="Pfam" id="PF06056"/>
    </source>
</evidence>
<reference evidence="2 3" key="1">
    <citation type="submission" date="2020-09" db="EMBL/GenBank/DDBJ databases">
        <title>Novel species of Mucilaginibacter isolated from a glacier on the Tibetan Plateau.</title>
        <authorList>
            <person name="Liu Q."/>
            <person name="Xin Y.-H."/>
        </authorList>
    </citation>
    <scope>NUCLEOTIDE SEQUENCE [LARGE SCALE GENOMIC DNA]</scope>
    <source>
        <strain evidence="2 3">CGMCC 1.13878</strain>
    </source>
</reference>
<protein>
    <recommendedName>
        <fullName evidence="1">Terminase ATPase subunit N-terminal domain-containing protein</fullName>
    </recommendedName>
</protein>
<sequence length="156" mass="18054">MSEANNIIKTKAYYADLRHQAAVLYIKDGLSAKEIRSRLGVAEQSIARWRDAGRWNELRPDMLKAKEYKSAHLYIVEGLTPGQIAMKLSISEVTVNYWITINRWDIVKQVPEMLDAAAENVNRFCEHFKKHFPHLGAEIEVSRQGYIKRKIKQTKP</sequence>